<feature type="non-terminal residue" evidence="2">
    <location>
        <position position="41"/>
    </location>
</feature>
<evidence type="ECO:0000313" key="3">
    <source>
        <dbReference type="Proteomes" id="UP000694005"/>
    </source>
</evidence>
<protein>
    <submittedName>
        <fullName evidence="2">Uncharacterized protein</fullName>
    </submittedName>
</protein>
<sequence length="41" mass="4940">MLYSQVMLWLVSCLVIKMVDLCLVSTVIEWLFPNYYMFTFV</sequence>
<evidence type="ECO:0000313" key="2">
    <source>
        <dbReference type="EMBL" id="CAG7907738.1"/>
    </source>
</evidence>
<keyword evidence="1" id="KW-1133">Transmembrane helix</keyword>
<feature type="transmembrane region" description="Helical" evidence="1">
    <location>
        <begin position="6"/>
        <end position="32"/>
    </location>
</feature>
<dbReference type="Proteomes" id="UP000694005">
    <property type="component" value="Chromosome A04"/>
</dbReference>
<dbReference type="AlphaFoldDB" id="A0A8D9HXI5"/>
<organism evidence="2 3">
    <name type="scientific">Brassica campestris</name>
    <name type="common">Field mustard</name>
    <dbReference type="NCBI Taxonomy" id="3711"/>
    <lineage>
        <taxon>Eukaryota</taxon>
        <taxon>Viridiplantae</taxon>
        <taxon>Streptophyta</taxon>
        <taxon>Embryophyta</taxon>
        <taxon>Tracheophyta</taxon>
        <taxon>Spermatophyta</taxon>
        <taxon>Magnoliopsida</taxon>
        <taxon>eudicotyledons</taxon>
        <taxon>Gunneridae</taxon>
        <taxon>Pentapetalae</taxon>
        <taxon>rosids</taxon>
        <taxon>malvids</taxon>
        <taxon>Brassicales</taxon>
        <taxon>Brassicaceae</taxon>
        <taxon>Brassiceae</taxon>
        <taxon>Brassica</taxon>
    </lineage>
</organism>
<dbReference type="EMBL" id="LS974620">
    <property type="protein sequence ID" value="CAG7907738.1"/>
    <property type="molecule type" value="Genomic_DNA"/>
</dbReference>
<gene>
    <name evidence="2" type="ORF">BRAPAZ1V2_A04P26390.2</name>
</gene>
<reference evidence="2 3" key="1">
    <citation type="submission" date="2021-07" db="EMBL/GenBank/DDBJ databases">
        <authorList>
            <consortium name="Genoscope - CEA"/>
            <person name="William W."/>
        </authorList>
    </citation>
    <scope>NUCLEOTIDE SEQUENCE [LARGE SCALE GENOMIC DNA]</scope>
</reference>
<evidence type="ECO:0000256" key="1">
    <source>
        <dbReference type="SAM" id="Phobius"/>
    </source>
</evidence>
<proteinExistence type="predicted"/>
<dbReference type="Gramene" id="A04p26390.2_BraZ1">
    <property type="protein sequence ID" value="A04p26390.2_BraZ1.CDS.1"/>
    <property type="gene ID" value="A04g26390.2_BraZ1"/>
</dbReference>
<accession>A0A8D9HXI5</accession>
<name>A0A8D9HXI5_BRACM</name>
<keyword evidence="1" id="KW-0812">Transmembrane</keyword>
<keyword evidence="1" id="KW-0472">Membrane</keyword>